<dbReference type="InterPro" id="IPR010401">
    <property type="entry name" value="AGL/Gdb1"/>
</dbReference>
<sequence length="101" mass="11821">MQEWLWVAMFFYRAKLAVAKRISKDSKDPTLYEKTKRYVRSRMGIYWEHMSKSPWSSLPELTNADGNECIYSCGAQAWTVGCLLETVNDLYQLCKKPAERT</sequence>
<dbReference type="OrthoDB" id="10248904at2759"/>
<dbReference type="WBParaSite" id="GPUH_0000864301-mRNA-1">
    <property type="protein sequence ID" value="GPUH_0000864301-mRNA-1"/>
    <property type="gene ID" value="GPUH_0000864301"/>
</dbReference>
<reference evidence="3 4" key="2">
    <citation type="submission" date="2018-11" db="EMBL/GenBank/DDBJ databases">
        <authorList>
            <consortium name="Pathogen Informatics"/>
        </authorList>
    </citation>
    <scope>NUCLEOTIDE SEQUENCE [LARGE SCALE GENOMIC DNA]</scope>
</reference>
<evidence type="ECO:0000313" key="5">
    <source>
        <dbReference type="WBParaSite" id="GPUH_0000864301-mRNA-1"/>
    </source>
</evidence>
<dbReference type="InterPro" id="IPR032790">
    <property type="entry name" value="GDE_C"/>
</dbReference>
<reference evidence="5" key="1">
    <citation type="submission" date="2016-06" db="UniProtKB">
        <authorList>
            <consortium name="WormBaseParasite"/>
        </authorList>
    </citation>
    <scope>IDENTIFICATION</scope>
</reference>
<keyword evidence="4" id="KW-1185">Reference proteome</keyword>
<dbReference type="AlphaFoldDB" id="A0A183DIU2"/>
<dbReference type="Proteomes" id="UP000271098">
    <property type="component" value="Unassembled WGS sequence"/>
</dbReference>
<protein>
    <submittedName>
        <fullName evidence="5">GDE_C domain-containing protein</fullName>
    </submittedName>
</protein>
<dbReference type="PANTHER" id="PTHR10569">
    <property type="entry name" value="GLYCOGEN DEBRANCHING ENZYME"/>
    <property type="match status" value="1"/>
</dbReference>
<name>A0A183DIU2_9BILA</name>
<dbReference type="GO" id="GO:0004134">
    <property type="term" value="F:4-alpha-glucanotransferase activity"/>
    <property type="evidence" value="ECO:0007669"/>
    <property type="project" value="InterPro"/>
</dbReference>
<evidence type="ECO:0000313" key="3">
    <source>
        <dbReference type="EMBL" id="VDK64056.1"/>
    </source>
</evidence>
<dbReference type="Pfam" id="PF06202">
    <property type="entry name" value="GDE_C"/>
    <property type="match status" value="1"/>
</dbReference>
<dbReference type="InterPro" id="IPR008928">
    <property type="entry name" value="6-hairpin_glycosidase_sf"/>
</dbReference>
<feature type="chain" id="PRO_5043138742" evidence="1">
    <location>
        <begin position="20"/>
        <end position="101"/>
    </location>
</feature>
<organism evidence="5">
    <name type="scientific">Gongylonema pulchrum</name>
    <dbReference type="NCBI Taxonomy" id="637853"/>
    <lineage>
        <taxon>Eukaryota</taxon>
        <taxon>Metazoa</taxon>
        <taxon>Ecdysozoa</taxon>
        <taxon>Nematoda</taxon>
        <taxon>Chromadorea</taxon>
        <taxon>Rhabditida</taxon>
        <taxon>Spirurina</taxon>
        <taxon>Spiruromorpha</taxon>
        <taxon>Spiruroidea</taxon>
        <taxon>Gongylonematidae</taxon>
        <taxon>Gongylonema</taxon>
    </lineage>
</organism>
<feature type="signal peptide" evidence="1">
    <location>
        <begin position="1"/>
        <end position="19"/>
    </location>
</feature>
<evidence type="ECO:0000256" key="1">
    <source>
        <dbReference type="SAM" id="SignalP"/>
    </source>
</evidence>
<feature type="domain" description="Glycogen debranching enzyme C-terminal" evidence="2">
    <location>
        <begin position="3"/>
        <end position="85"/>
    </location>
</feature>
<dbReference type="PANTHER" id="PTHR10569:SF2">
    <property type="entry name" value="GLYCOGEN DEBRANCHING ENZYME"/>
    <property type="match status" value="1"/>
</dbReference>
<dbReference type="GO" id="GO:0005980">
    <property type="term" value="P:glycogen catabolic process"/>
    <property type="evidence" value="ECO:0007669"/>
    <property type="project" value="InterPro"/>
</dbReference>
<keyword evidence="1" id="KW-0732">Signal</keyword>
<dbReference type="GO" id="GO:0004135">
    <property type="term" value="F:amylo-alpha-1,6-glucosidase activity"/>
    <property type="evidence" value="ECO:0007669"/>
    <property type="project" value="InterPro"/>
</dbReference>
<accession>A0A183DIU2</accession>
<dbReference type="SUPFAM" id="SSF48208">
    <property type="entry name" value="Six-hairpin glycosidases"/>
    <property type="match status" value="1"/>
</dbReference>
<gene>
    <name evidence="3" type="ORF">GPUH_LOCUS8631</name>
</gene>
<proteinExistence type="predicted"/>
<evidence type="ECO:0000313" key="4">
    <source>
        <dbReference type="Proteomes" id="UP000271098"/>
    </source>
</evidence>
<evidence type="ECO:0000259" key="2">
    <source>
        <dbReference type="Pfam" id="PF06202"/>
    </source>
</evidence>
<dbReference type="EMBL" id="UYRT01025710">
    <property type="protein sequence ID" value="VDK64056.1"/>
    <property type="molecule type" value="Genomic_DNA"/>
</dbReference>